<feature type="region of interest" description="Disordered" evidence="9">
    <location>
        <begin position="837"/>
        <end position="913"/>
    </location>
</feature>
<proteinExistence type="predicted"/>
<dbReference type="CDD" id="cd07521">
    <property type="entry name" value="HAD_FCP1-like"/>
    <property type="match status" value="1"/>
</dbReference>
<feature type="transmembrane region" description="Helical" evidence="10">
    <location>
        <begin position="1133"/>
        <end position="1151"/>
    </location>
</feature>
<dbReference type="Gene3D" id="1.10.287.10">
    <property type="entry name" value="S15/NS1, RNA-binding"/>
    <property type="match status" value="1"/>
</dbReference>
<dbReference type="PROSITE" id="PS50172">
    <property type="entry name" value="BRCT"/>
    <property type="match status" value="1"/>
</dbReference>
<evidence type="ECO:0000256" key="7">
    <source>
        <dbReference type="ARBA" id="ARBA00047761"/>
    </source>
</evidence>
<dbReference type="Proteomes" id="UP000597762">
    <property type="component" value="Unassembled WGS sequence"/>
</dbReference>
<protein>
    <recommendedName>
        <fullName evidence="6">RNA polymerase II subunit A C-terminal domain phosphatase</fullName>
        <ecNumber evidence="2">3.1.3.16</ecNumber>
    </recommendedName>
</protein>
<feature type="region of interest" description="Disordered" evidence="9">
    <location>
        <begin position="321"/>
        <end position="675"/>
    </location>
</feature>
<dbReference type="InterPro" id="IPR023214">
    <property type="entry name" value="HAD_sf"/>
</dbReference>
<dbReference type="FunFam" id="3.40.50.10190:FF:000007">
    <property type="entry name" value="RNA polymerase II subunit A C-terminal domain phosphatase"/>
    <property type="match status" value="1"/>
</dbReference>
<dbReference type="Gene3D" id="3.40.50.1000">
    <property type="entry name" value="HAD superfamily/HAD-like"/>
    <property type="match status" value="1"/>
</dbReference>
<dbReference type="CDD" id="cd17729">
    <property type="entry name" value="BRCT_CTDP1"/>
    <property type="match status" value="1"/>
</dbReference>
<evidence type="ECO:0000256" key="10">
    <source>
        <dbReference type="SAM" id="Phobius"/>
    </source>
</evidence>
<dbReference type="InterPro" id="IPR036412">
    <property type="entry name" value="HAD-like_sf"/>
</dbReference>
<dbReference type="EMBL" id="CAHIKZ030004081">
    <property type="protein sequence ID" value="CAE1306853.1"/>
    <property type="molecule type" value="Genomic_DNA"/>
</dbReference>
<feature type="domain" description="BRCT" evidence="11">
    <location>
        <begin position="728"/>
        <end position="829"/>
    </location>
</feature>
<feature type="domain" description="FCP1 homology" evidence="12">
    <location>
        <begin position="167"/>
        <end position="332"/>
    </location>
</feature>
<feature type="compositionally biased region" description="Basic and acidic residues" evidence="9">
    <location>
        <begin position="359"/>
        <end position="377"/>
    </location>
</feature>
<evidence type="ECO:0000256" key="9">
    <source>
        <dbReference type="SAM" id="MobiDB-lite"/>
    </source>
</evidence>
<feature type="compositionally biased region" description="Polar residues" evidence="9">
    <location>
        <begin position="647"/>
        <end position="656"/>
    </location>
</feature>
<evidence type="ECO:0000313" key="14">
    <source>
        <dbReference type="Proteomes" id="UP000597762"/>
    </source>
</evidence>
<dbReference type="InterPro" id="IPR004274">
    <property type="entry name" value="FCP1_dom"/>
</dbReference>
<keyword evidence="10" id="KW-0472">Membrane</keyword>
<keyword evidence="4" id="KW-0904">Protein phosphatase</keyword>
<dbReference type="PANTHER" id="PTHR23081:SF36">
    <property type="entry name" value="RNA POLYMERASE II SUBUNIT A C-TERMINAL DOMAIN PHOSPHATASE"/>
    <property type="match status" value="1"/>
</dbReference>
<feature type="compositionally biased region" description="Acidic residues" evidence="9">
    <location>
        <begin position="885"/>
        <end position="901"/>
    </location>
</feature>
<evidence type="ECO:0000256" key="1">
    <source>
        <dbReference type="ARBA" id="ARBA00004123"/>
    </source>
</evidence>
<evidence type="ECO:0000259" key="11">
    <source>
        <dbReference type="PROSITE" id="PS50172"/>
    </source>
</evidence>
<dbReference type="SMART" id="SM00577">
    <property type="entry name" value="CPDc"/>
    <property type="match status" value="1"/>
</dbReference>
<evidence type="ECO:0000313" key="13">
    <source>
        <dbReference type="EMBL" id="CAE1306853.1"/>
    </source>
</evidence>
<dbReference type="NCBIfam" id="TIGR02250">
    <property type="entry name" value="FCP1_euk"/>
    <property type="match status" value="1"/>
</dbReference>
<feature type="transmembrane region" description="Helical" evidence="10">
    <location>
        <begin position="1004"/>
        <end position="1026"/>
    </location>
</feature>
<keyword evidence="5" id="KW-0539">Nucleus</keyword>
<comment type="caution">
    <text evidence="13">The sequence shown here is derived from an EMBL/GenBank/DDBJ whole genome shotgun (WGS) entry which is preliminary data.</text>
</comment>
<keyword evidence="14" id="KW-1185">Reference proteome</keyword>
<evidence type="ECO:0000256" key="3">
    <source>
        <dbReference type="ARBA" id="ARBA00022801"/>
    </source>
</evidence>
<evidence type="ECO:0000256" key="6">
    <source>
        <dbReference type="ARBA" id="ARBA00040602"/>
    </source>
</evidence>
<dbReference type="SUPFAM" id="SSF56784">
    <property type="entry name" value="HAD-like"/>
    <property type="match status" value="1"/>
</dbReference>
<keyword evidence="10" id="KW-1133">Transmembrane helix</keyword>
<dbReference type="SUPFAM" id="SSF52113">
    <property type="entry name" value="BRCT domain"/>
    <property type="match status" value="1"/>
</dbReference>
<comment type="subcellular location">
    <subcellularLocation>
        <location evidence="1">Nucleus</location>
    </subcellularLocation>
</comment>
<feature type="compositionally biased region" description="Acidic residues" evidence="9">
    <location>
        <begin position="621"/>
        <end position="636"/>
    </location>
</feature>
<comment type="catalytic activity">
    <reaction evidence="8">
        <text>O-phospho-L-threonyl-[protein] + H2O = L-threonyl-[protein] + phosphate</text>
        <dbReference type="Rhea" id="RHEA:47004"/>
        <dbReference type="Rhea" id="RHEA-COMP:11060"/>
        <dbReference type="Rhea" id="RHEA-COMP:11605"/>
        <dbReference type="ChEBI" id="CHEBI:15377"/>
        <dbReference type="ChEBI" id="CHEBI:30013"/>
        <dbReference type="ChEBI" id="CHEBI:43474"/>
        <dbReference type="ChEBI" id="CHEBI:61977"/>
        <dbReference type="EC" id="3.1.3.16"/>
    </reaction>
</comment>
<dbReference type="InterPro" id="IPR039189">
    <property type="entry name" value="Fcp1"/>
</dbReference>
<dbReference type="InterPro" id="IPR058785">
    <property type="entry name" value="BSH_FCP1"/>
</dbReference>
<dbReference type="InterPro" id="IPR036420">
    <property type="entry name" value="BRCT_dom_sf"/>
</dbReference>
<evidence type="ECO:0000256" key="8">
    <source>
        <dbReference type="ARBA" id="ARBA00048336"/>
    </source>
</evidence>
<feature type="compositionally biased region" description="Basic and acidic residues" evidence="9">
    <location>
        <begin position="421"/>
        <end position="451"/>
    </location>
</feature>
<feature type="compositionally biased region" description="Basic and acidic residues" evidence="9">
    <location>
        <begin position="902"/>
        <end position="913"/>
    </location>
</feature>
<dbReference type="GO" id="GO:0008420">
    <property type="term" value="F:RNA polymerase II CTD heptapeptide repeat phosphatase activity"/>
    <property type="evidence" value="ECO:0007669"/>
    <property type="project" value="InterPro"/>
</dbReference>
<dbReference type="FunFam" id="3.40.50.1000:FF:000040">
    <property type="entry name" value="RNA polymerase II subunit A C-terminal domain phosphatase"/>
    <property type="match status" value="1"/>
</dbReference>
<dbReference type="SMART" id="SM00292">
    <property type="entry name" value="BRCT"/>
    <property type="match status" value="1"/>
</dbReference>
<dbReference type="OrthoDB" id="10249888at2759"/>
<dbReference type="Pfam" id="PF03031">
    <property type="entry name" value="NIF"/>
    <property type="match status" value="1"/>
</dbReference>
<dbReference type="InterPro" id="IPR001357">
    <property type="entry name" value="BRCT_dom"/>
</dbReference>
<comment type="catalytic activity">
    <reaction evidence="7">
        <text>O-phospho-L-seryl-[protein] + H2O = L-seryl-[protein] + phosphate</text>
        <dbReference type="Rhea" id="RHEA:20629"/>
        <dbReference type="Rhea" id="RHEA-COMP:9863"/>
        <dbReference type="Rhea" id="RHEA-COMP:11604"/>
        <dbReference type="ChEBI" id="CHEBI:15377"/>
        <dbReference type="ChEBI" id="CHEBI:29999"/>
        <dbReference type="ChEBI" id="CHEBI:43474"/>
        <dbReference type="ChEBI" id="CHEBI:83421"/>
        <dbReference type="EC" id="3.1.3.16"/>
    </reaction>
</comment>
<evidence type="ECO:0000259" key="12">
    <source>
        <dbReference type="PROSITE" id="PS50969"/>
    </source>
</evidence>
<dbReference type="GO" id="GO:0005634">
    <property type="term" value="C:nucleus"/>
    <property type="evidence" value="ECO:0007669"/>
    <property type="project" value="UniProtKB-SubCell"/>
</dbReference>
<reference evidence="13" key="1">
    <citation type="submission" date="2021-01" db="EMBL/GenBank/DDBJ databases">
        <authorList>
            <person name="Li R."/>
            <person name="Bekaert M."/>
        </authorList>
    </citation>
    <scope>NUCLEOTIDE SEQUENCE</scope>
    <source>
        <strain evidence="13">Farmed</strain>
    </source>
</reference>
<dbReference type="InterPro" id="IPR011947">
    <property type="entry name" value="FCP1_euk"/>
</dbReference>
<organism evidence="13 14">
    <name type="scientific">Acanthosepion pharaonis</name>
    <name type="common">Pharaoh cuttlefish</name>
    <name type="synonym">Sepia pharaonis</name>
    <dbReference type="NCBI Taxonomy" id="158019"/>
    <lineage>
        <taxon>Eukaryota</taxon>
        <taxon>Metazoa</taxon>
        <taxon>Spiralia</taxon>
        <taxon>Lophotrochozoa</taxon>
        <taxon>Mollusca</taxon>
        <taxon>Cephalopoda</taxon>
        <taxon>Coleoidea</taxon>
        <taxon>Decapodiformes</taxon>
        <taxon>Sepiida</taxon>
        <taxon>Sepiina</taxon>
        <taxon>Sepiidae</taxon>
        <taxon>Acanthosepion</taxon>
    </lineage>
</organism>
<dbReference type="Pfam" id="PF00533">
    <property type="entry name" value="BRCT"/>
    <property type="match status" value="1"/>
</dbReference>
<dbReference type="EC" id="3.1.3.16" evidence="2"/>
<evidence type="ECO:0000256" key="5">
    <source>
        <dbReference type="ARBA" id="ARBA00023242"/>
    </source>
</evidence>
<name>A0A812DRA1_ACAPH</name>
<feature type="compositionally biased region" description="Acidic residues" evidence="9">
    <location>
        <begin position="661"/>
        <end position="675"/>
    </location>
</feature>
<feature type="compositionally biased region" description="Polar residues" evidence="9">
    <location>
        <begin position="861"/>
        <end position="874"/>
    </location>
</feature>
<dbReference type="AlphaFoldDB" id="A0A812DRA1"/>
<dbReference type="PROSITE" id="PS50969">
    <property type="entry name" value="FCP1"/>
    <property type="match status" value="1"/>
</dbReference>
<keyword evidence="10" id="KW-0812">Transmembrane</keyword>
<accession>A0A812DRA1</accession>
<gene>
    <name evidence="13" type="ORF">SPHA_59045</name>
</gene>
<keyword evidence="3 13" id="KW-0378">Hydrolase</keyword>
<dbReference type="PANTHER" id="PTHR23081">
    <property type="entry name" value="RNA POLYMERASE II CTD PHOSPHATASE"/>
    <property type="match status" value="1"/>
</dbReference>
<dbReference type="Gene3D" id="3.40.50.10190">
    <property type="entry name" value="BRCT domain"/>
    <property type="match status" value="1"/>
</dbReference>
<dbReference type="Gene3D" id="2.40.50.100">
    <property type="match status" value="1"/>
</dbReference>
<dbReference type="Pfam" id="PF26077">
    <property type="entry name" value="BSH_Fcp1"/>
    <property type="match status" value="1"/>
</dbReference>
<feature type="transmembrane region" description="Helical" evidence="10">
    <location>
        <begin position="1033"/>
        <end position="1054"/>
    </location>
</feature>
<sequence>MAESSGSLIEVTAPSRLQITKWKVRKGSKVAQGAVLGFYKLINSDDPENRDKIKHEKEIGTQLSSPDNQLHKLKASHVGTVFEIVAEEGQEIVEGSVVLQIKGCSHPTVMKDMCADCGADLRTEMGVSGCRKENVSATVAMVHSIPELIVSEEQALELGRADEIRLIKTRKLVLLVDLDQTLIHTTNDNIPPNLKGIHHFQLWQGMNLLWYHTRIRPHTQQFLENISKLYELHICTFGVRMYAHTIARFIDPAGKFFSHRILSRDECFNAMSKTANLKALFPCGDSMVCIIDDREDVWNFAPNLIHVKPYRFFQGTADINAPPGLSKKENDSKPITRHVRKVSTNSNSPEKSKGVSVGSKDKGKASKNVEKEKKAVEETILPKCQLADKEEEENDGVESVSKDEDSNTVSKEPGTIMANKDNTDDSTSQKEQKDAEDPSKDSIKQETKDTVNSDDAVGGKNAASSEDAASNKDAASSEAADGVKDAASSEAADGVKDAASSEAADGVKDAASSEAADGVKDAASSEAADGVKDAASSEAADGVKDAASSEAADGVKDAASSEDTAGGKDAASSEDTAGGKDATCSKAGSKDAACSEDAAGGKDAASSEVTVGGKDAVESKSDEEDESKSEDLEGLSEDSSMSGMSLCDNSSMNATSKNDDSNIDDDDDDDDDNEDKMIEWEDEDDYLYYLEQILQRIHTAYFAISDQLNAEGKASEINLDLKAIIPYVKRKVLKGCNICFSGIIPLNTQMAKSRAYNVAISLGANIHETFVPYSSSKKSNYTTHLIANKTGTSKVHAAQRARKVTIVSLDWLWSCAERWERVDERLFLLKDKDCLDSDNGRSSPEIQKAPKSVLRKRKCGNDNQGSSRGETYSGGNEERASMDKELEELMDEDDSDSDEKEAEAQLRKQVLSERRCDTSSEDSLSGEFPHGWKSKKWSKRRLSKKKTSIKRDESIDSEDSEASISEKYEKSIEIFAAQESDSSNEESDCESVGSIDEEIAEANLFFLFLTFLFNSIFFLSFPFLYFPSLFFPFLSFFPHLLSAFFFFPFFLLLFPCPPLIFPCPPLSFPILSLSSPPPPSLPSPPSPLPPPLSPPPSPPLLPLSPPSPSLLSLSPLSLSPLSLSLPSPLSPSLSPLSFPSSFLYSFFFFLFKSSFSSQHI</sequence>
<evidence type="ECO:0000256" key="2">
    <source>
        <dbReference type="ARBA" id="ARBA00013081"/>
    </source>
</evidence>
<evidence type="ECO:0000256" key="4">
    <source>
        <dbReference type="ARBA" id="ARBA00022912"/>
    </source>
</evidence>